<evidence type="ECO:0000256" key="1">
    <source>
        <dbReference type="SAM" id="Phobius"/>
    </source>
</evidence>
<comment type="caution">
    <text evidence="2">The sequence shown here is derived from an EMBL/GenBank/DDBJ whole genome shotgun (WGS) entry which is preliminary data.</text>
</comment>
<name>A0A0G1DIJ9_9BACT</name>
<dbReference type="EMBL" id="LCFP01000006">
    <property type="protein sequence ID" value="KKS97655.1"/>
    <property type="molecule type" value="Genomic_DNA"/>
</dbReference>
<reference evidence="2 3" key="1">
    <citation type="journal article" date="2015" name="Nature">
        <title>rRNA introns, odd ribosomes, and small enigmatic genomes across a large radiation of phyla.</title>
        <authorList>
            <person name="Brown C.T."/>
            <person name="Hug L.A."/>
            <person name="Thomas B.C."/>
            <person name="Sharon I."/>
            <person name="Castelle C.J."/>
            <person name="Singh A."/>
            <person name="Wilkins M.J."/>
            <person name="Williams K.H."/>
            <person name="Banfield J.F."/>
        </authorList>
    </citation>
    <scope>NUCLEOTIDE SEQUENCE [LARGE SCALE GENOMIC DNA]</scope>
</reference>
<proteinExistence type="predicted"/>
<evidence type="ECO:0000313" key="3">
    <source>
        <dbReference type="Proteomes" id="UP000034894"/>
    </source>
</evidence>
<gene>
    <name evidence="2" type="ORF">UV73_C0006G0009</name>
</gene>
<sequence length="339" mass="37938">MRDFIARILISRIGIIFLLFILVLSLFAGYSVLSRQKAPQPEYVCGGKNCFAGCCVRGKCQQKGINIAGYTCFGENKWETPDKKGIASGTPYAVIDAVTGKSSVPDPDDPATVVATVGQERIFQKDLDSEISLYPPQYSPDIRKILIDKISEDSTLLQKAAKEGDVVLDETVFDTVDKDYSKRLELVKEVKGIFDSRQNSLSGTIISIWFYNEKIGPLGYEKGKQLAFQKIDALQRNVKNGNLTLEEAVDIIKNDRELEQIDKSYKSNASFRFDVREGQKISLDPGFDSQLWQLSDGDVSDVFLAKDIPEYDAPAVDAVYMFARIDRRQIAETVKEQNL</sequence>
<organism evidence="2 3">
    <name type="scientific">Candidatus Gottesmanbacteria bacterium GW2011_GWA2_43_14</name>
    <dbReference type="NCBI Taxonomy" id="1618443"/>
    <lineage>
        <taxon>Bacteria</taxon>
        <taxon>Candidatus Gottesmaniibacteriota</taxon>
    </lineage>
</organism>
<protein>
    <submittedName>
        <fullName evidence="2">Uncharacterized protein</fullName>
    </submittedName>
</protein>
<evidence type="ECO:0000313" key="2">
    <source>
        <dbReference type="EMBL" id="KKS97655.1"/>
    </source>
</evidence>
<dbReference type="STRING" id="1618443.UV73_C0006G0009"/>
<keyword evidence="1" id="KW-0472">Membrane</keyword>
<keyword evidence="1" id="KW-1133">Transmembrane helix</keyword>
<dbReference type="AlphaFoldDB" id="A0A0G1DIJ9"/>
<feature type="transmembrane region" description="Helical" evidence="1">
    <location>
        <begin position="12"/>
        <end position="33"/>
    </location>
</feature>
<dbReference type="Proteomes" id="UP000034894">
    <property type="component" value="Unassembled WGS sequence"/>
</dbReference>
<accession>A0A0G1DIJ9</accession>
<keyword evidence="1" id="KW-0812">Transmembrane</keyword>